<sequence>MKKKLNDLQCEIRKIQDGVDDYTREYLNKLEKIIEEYKNKLDSNKMDASDGGTLGFRRAILEDDNLANIDSLYNAAVAVDKFYSQECRDQLWEVNT</sequence>
<accession>A0A173Z9Q3</accession>
<organism evidence="2 3">
    <name type="scientific">Roseburia inulinivorans</name>
    <dbReference type="NCBI Taxonomy" id="360807"/>
    <lineage>
        <taxon>Bacteria</taxon>
        <taxon>Bacillati</taxon>
        <taxon>Bacillota</taxon>
        <taxon>Clostridia</taxon>
        <taxon>Lachnospirales</taxon>
        <taxon>Lachnospiraceae</taxon>
        <taxon>Roseburia</taxon>
    </lineage>
</organism>
<evidence type="ECO:0000256" key="1">
    <source>
        <dbReference type="SAM" id="Coils"/>
    </source>
</evidence>
<proteinExistence type="predicted"/>
<dbReference type="AlphaFoldDB" id="A0A173Z9Q3"/>
<dbReference type="EMBL" id="CYYR01000006">
    <property type="protein sequence ID" value="CUN73051.1"/>
    <property type="molecule type" value="Genomic_DNA"/>
</dbReference>
<dbReference type="Proteomes" id="UP000095395">
    <property type="component" value="Unassembled WGS sequence"/>
</dbReference>
<reference evidence="2 3" key="1">
    <citation type="submission" date="2015-09" db="EMBL/GenBank/DDBJ databases">
        <authorList>
            <consortium name="Pathogen Informatics"/>
        </authorList>
    </citation>
    <scope>NUCLEOTIDE SEQUENCE [LARGE SCALE GENOMIC DNA]</scope>
    <source>
        <strain evidence="2 3">2789STDY5608835</strain>
    </source>
</reference>
<evidence type="ECO:0000313" key="2">
    <source>
        <dbReference type="EMBL" id="CUN73051.1"/>
    </source>
</evidence>
<name>A0A173Z9Q3_9FIRM</name>
<protein>
    <submittedName>
        <fullName evidence="2">Uncharacterized protein</fullName>
    </submittedName>
</protein>
<gene>
    <name evidence="2" type="ORF">ERS852392_01222</name>
</gene>
<keyword evidence="1" id="KW-0175">Coiled coil</keyword>
<evidence type="ECO:0000313" key="3">
    <source>
        <dbReference type="Proteomes" id="UP000095395"/>
    </source>
</evidence>
<feature type="coiled-coil region" evidence="1">
    <location>
        <begin position="5"/>
        <end position="47"/>
    </location>
</feature>